<dbReference type="EMBL" id="JABEND010000001">
    <property type="protein sequence ID" value="NNG34660.1"/>
    <property type="molecule type" value="Genomic_DNA"/>
</dbReference>
<keyword evidence="1" id="KW-0175">Coiled coil</keyword>
<keyword evidence="3" id="KW-1185">Reference proteome</keyword>
<feature type="coiled-coil region" evidence="1">
    <location>
        <begin position="189"/>
        <end position="255"/>
    </location>
</feature>
<dbReference type="PANTHER" id="PTHR34547">
    <property type="entry name" value="YACP-LIKE NYN DOMAIN PROTEIN"/>
    <property type="match status" value="1"/>
</dbReference>
<gene>
    <name evidence="2" type="ORF">HKD39_02765</name>
</gene>
<dbReference type="Pfam" id="PF05991">
    <property type="entry name" value="NYN_YacP"/>
    <property type="match status" value="1"/>
</dbReference>
<feature type="coiled-coil region" evidence="1">
    <location>
        <begin position="135"/>
        <end position="162"/>
    </location>
</feature>
<dbReference type="Proteomes" id="UP000562984">
    <property type="component" value="Unassembled WGS sequence"/>
</dbReference>
<comment type="caution">
    <text evidence="2">The sequence shown here is derived from an EMBL/GenBank/DDBJ whole genome shotgun (WGS) entry which is preliminary data.</text>
</comment>
<dbReference type="InterPro" id="IPR010298">
    <property type="entry name" value="YacP-like"/>
</dbReference>
<dbReference type="PANTHER" id="PTHR34547:SF1">
    <property type="entry name" value="YACP-LIKE NYN DOMAIN PROTEIN"/>
    <property type="match status" value="1"/>
</dbReference>
<protein>
    <submittedName>
        <fullName evidence="2">RNA-binding protein</fullName>
    </submittedName>
</protein>
<name>A0A849A862_9ACTN</name>
<accession>A0A849A862</accession>
<proteinExistence type="predicted"/>
<evidence type="ECO:0000313" key="3">
    <source>
        <dbReference type="Proteomes" id="UP000562984"/>
    </source>
</evidence>
<organism evidence="2 3">
    <name type="scientific">Nakamurella aerolata</name>
    <dbReference type="NCBI Taxonomy" id="1656892"/>
    <lineage>
        <taxon>Bacteria</taxon>
        <taxon>Bacillati</taxon>
        <taxon>Actinomycetota</taxon>
        <taxon>Actinomycetes</taxon>
        <taxon>Nakamurellales</taxon>
        <taxon>Nakamurellaceae</taxon>
        <taxon>Nakamurella</taxon>
    </lineage>
</organism>
<evidence type="ECO:0000256" key="1">
    <source>
        <dbReference type="SAM" id="Coils"/>
    </source>
</evidence>
<dbReference type="RefSeq" id="WP_171198259.1">
    <property type="nucleotide sequence ID" value="NZ_JABEND010000001.1"/>
</dbReference>
<dbReference type="AlphaFoldDB" id="A0A849A862"/>
<reference evidence="2 3" key="1">
    <citation type="submission" date="2020-05" db="EMBL/GenBank/DDBJ databases">
        <title>Nakamurella sp. DB0629 isolated from air conditioner.</title>
        <authorList>
            <person name="Kim D.H."/>
            <person name="Kim D.-U."/>
        </authorList>
    </citation>
    <scope>NUCLEOTIDE SEQUENCE [LARGE SCALE GENOMIC DNA]</scope>
    <source>
        <strain evidence="2 3">DB0629</strain>
    </source>
</reference>
<evidence type="ECO:0000313" key="2">
    <source>
        <dbReference type="EMBL" id="NNG34660.1"/>
    </source>
</evidence>
<sequence length="456" mass="47915">MHLAELPEAVRTRVIAAAAVAVAAAPIEQLPAAVAAVARFAPAKRARSGAAVLAAAVESDAGFRALVATAVRDLAGPSAADSPGAYRPAADTPVALTDSPAADEADDVTAVALAYLAGAEVPQAALRRLRDQHSLAAARRRITELEREIDALAGRLAGESAAGGSAGIRPDANSSNGSAAELARLAAQAQNLQGRLREQGVRLRQARDEAEAARAELQELRHTAAQQRDRQQAEVARLEDRVAMLNRRNEAMHTATVTGREAQQRERGAADRRIELLLTALAQSVTGLRREWSLQSGGELPGDRVAAELRAGHRPAAPVSRVEQVSELLAVPGAHLIVDGYNVTKTGYPQLTLTDQRDRLIRSLSALAARTSAEITVVFDGAAVRTPPPAGRKIRVLFSPPEVIADDVIRRLVAAEPVGRTLLVVTSDRAIADDVAAAGAQVVPSELLLRVVHPLG</sequence>